<keyword evidence="1" id="KW-1133">Transmembrane helix</keyword>
<keyword evidence="1" id="KW-0472">Membrane</keyword>
<feature type="transmembrane region" description="Helical" evidence="1">
    <location>
        <begin position="72"/>
        <end position="89"/>
    </location>
</feature>
<feature type="transmembrane region" description="Helical" evidence="1">
    <location>
        <begin position="96"/>
        <end position="116"/>
    </location>
</feature>
<feature type="transmembrane region" description="Helical" evidence="1">
    <location>
        <begin position="20"/>
        <end position="37"/>
    </location>
</feature>
<dbReference type="PANTHER" id="PTHR30199">
    <property type="entry name" value="MFS FAMILY TRANSPORTER, PREDICTED SUBSTRATE BENZOATE"/>
    <property type="match status" value="1"/>
</dbReference>
<dbReference type="Pfam" id="PF03594">
    <property type="entry name" value="BenE"/>
    <property type="match status" value="1"/>
</dbReference>
<name>A0A8J8GDQ2_9BACI</name>
<evidence type="ECO:0000256" key="1">
    <source>
        <dbReference type="SAM" id="Phobius"/>
    </source>
</evidence>
<feature type="transmembrane region" description="Helical" evidence="1">
    <location>
        <begin position="212"/>
        <end position="236"/>
    </location>
</feature>
<feature type="transmembrane region" description="Helical" evidence="1">
    <location>
        <begin position="323"/>
        <end position="340"/>
    </location>
</feature>
<protein>
    <submittedName>
        <fullName evidence="2">Benzoate/H(+) symporter BenE family transporter</fullName>
    </submittedName>
</protein>
<feature type="transmembrane region" description="Helical" evidence="1">
    <location>
        <begin position="49"/>
        <end position="66"/>
    </location>
</feature>
<comment type="caution">
    <text evidence="2">The sequence shown here is derived from an EMBL/GenBank/DDBJ whole genome shotgun (WGS) entry which is preliminary data.</text>
</comment>
<feature type="transmembrane region" description="Helical" evidence="1">
    <location>
        <begin position="122"/>
        <end position="144"/>
    </location>
</feature>
<feature type="transmembrane region" description="Helical" evidence="1">
    <location>
        <begin position="295"/>
        <end position="317"/>
    </location>
</feature>
<dbReference type="EMBL" id="JABTTE010000002">
    <property type="protein sequence ID" value="NSL50523.1"/>
    <property type="molecule type" value="Genomic_DNA"/>
</dbReference>
<proteinExistence type="predicted"/>
<keyword evidence="1" id="KW-0812">Transmembrane</keyword>
<dbReference type="RefSeq" id="WP_173729979.1">
    <property type="nucleotide sequence ID" value="NZ_JBHGYA010000078.1"/>
</dbReference>
<dbReference type="GO" id="GO:0005886">
    <property type="term" value="C:plasma membrane"/>
    <property type="evidence" value="ECO:0007669"/>
    <property type="project" value="TreeGrafter"/>
</dbReference>
<dbReference type="PANTHER" id="PTHR30199:SF0">
    <property type="entry name" value="INNER MEMBRANE PROTEIN YDCO"/>
    <property type="match status" value="1"/>
</dbReference>
<evidence type="ECO:0000313" key="3">
    <source>
        <dbReference type="Proteomes" id="UP000625804"/>
    </source>
</evidence>
<reference evidence="2" key="1">
    <citation type="submission" date="2020-06" db="EMBL/GenBank/DDBJ databases">
        <title>A novel thermopfilic bacterium from Erzurum, Turkey.</title>
        <authorList>
            <person name="Adiguzel A."/>
            <person name="Ay H."/>
            <person name="Baltaci M.O."/>
        </authorList>
    </citation>
    <scope>NUCLEOTIDE SEQUENCE</scope>
    <source>
        <strain evidence="2">P2</strain>
    </source>
</reference>
<feature type="transmembrane region" description="Helical" evidence="1">
    <location>
        <begin position="352"/>
        <end position="385"/>
    </location>
</feature>
<dbReference type="Proteomes" id="UP000625804">
    <property type="component" value="Unassembled WGS sequence"/>
</dbReference>
<feature type="transmembrane region" description="Helical" evidence="1">
    <location>
        <begin position="256"/>
        <end position="283"/>
    </location>
</feature>
<keyword evidence="3" id="KW-1185">Reference proteome</keyword>
<dbReference type="GO" id="GO:0042925">
    <property type="term" value="F:benzoate transmembrane transporter activity"/>
    <property type="evidence" value="ECO:0007669"/>
    <property type="project" value="InterPro"/>
</dbReference>
<feature type="transmembrane region" description="Helical" evidence="1">
    <location>
        <begin position="151"/>
        <end position="168"/>
    </location>
</feature>
<evidence type="ECO:0000313" key="2">
    <source>
        <dbReference type="EMBL" id="NSL50523.1"/>
    </source>
</evidence>
<dbReference type="InterPro" id="IPR004711">
    <property type="entry name" value="Benzoate_Transporter"/>
</dbReference>
<dbReference type="AlphaFoldDB" id="A0A8J8GDQ2"/>
<sequence>MIKIFFKDCSFVNISNGTVAWLFGISGPLIIVLSSAAKGQLSETELTSWVFSIYVVGGLLSIILSMYYKQPIAVAFTIPGAIIVGSALVHHSFQHIIGAYVITGMIIVLLGLSGIISKIMTFLPMPIMMGMVSGVLLPFGIHIIEAIKEDPFIHGAIFATYLVLTFFSNSLKKFPPIIGAMLAAAILYSLFRPITIEGITFAVAVPKLFAPSFNLATIGEVVVPLLLTVIAIQNAQGIGVLKSMNFNPPVNAMTKWSGIGSIINSFFGAHSACIAGPMTGILANVKAKETAYTGAVWMGILWVVFGFSAPFAVSLTAVLPSSFILLLGGLALLGVLKNTLEQSFSSNFKMGALFSFMITISEIEFLNIGAPFWGLAFGTIVSFIMEKEDFKLMNINFRIFRKEKGYEKEGEVGWEK</sequence>
<gene>
    <name evidence="2" type="ORF">HR057_01955</name>
</gene>
<organism evidence="2 3">
    <name type="scientific">Calidifontibacillus erzurumensis</name>
    <dbReference type="NCBI Taxonomy" id="2741433"/>
    <lineage>
        <taxon>Bacteria</taxon>
        <taxon>Bacillati</taxon>
        <taxon>Bacillota</taxon>
        <taxon>Bacilli</taxon>
        <taxon>Bacillales</taxon>
        <taxon>Bacillaceae</taxon>
        <taxon>Calidifontibacillus/Schinkia group</taxon>
        <taxon>Calidifontibacillus</taxon>
    </lineage>
</organism>
<accession>A0A8J8GDQ2</accession>